<dbReference type="GO" id="GO:0005576">
    <property type="term" value="C:extracellular region"/>
    <property type="evidence" value="ECO:0007669"/>
    <property type="project" value="UniProtKB-SubCell"/>
</dbReference>
<proteinExistence type="predicted"/>
<keyword evidence="7" id="KW-0037">Angiogenesis</keyword>
<evidence type="ECO:0000256" key="9">
    <source>
        <dbReference type="ARBA" id="ARBA00022729"/>
    </source>
</evidence>
<dbReference type="OrthoDB" id="6136178at2759"/>
<dbReference type="GO" id="GO:0045202">
    <property type="term" value="C:synapse"/>
    <property type="evidence" value="ECO:0007669"/>
    <property type="project" value="UniProtKB-SubCell"/>
</dbReference>
<keyword evidence="13 15" id="KW-1015">Disulfide bond</keyword>
<dbReference type="GO" id="GO:0005102">
    <property type="term" value="F:signaling receptor binding"/>
    <property type="evidence" value="ECO:0007669"/>
    <property type="project" value="TreeGrafter"/>
</dbReference>
<evidence type="ECO:0000256" key="12">
    <source>
        <dbReference type="ARBA" id="ARBA00023018"/>
    </source>
</evidence>
<dbReference type="SMART" id="SM00032">
    <property type="entry name" value="CCP"/>
    <property type="match status" value="3"/>
</dbReference>
<evidence type="ECO:0000256" key="6">
    <source>
        <dbReference type="ARBA" id="ARBA00022525"/>
    </source>
</evidence>
<keyword evidence="5" id="KW-0963">Cytoplasm</keyword>
<dbReference type="Proteomes" id="UP000812440">
    <property type="component" value="Chromosome 8_10"/>
</dbReference>
<evidence type="ECO:0000259" key="17">
    <source>
        <dbReference type="PROSITE" id="PS50825"/>
    </source>
</evidence>
<dbReference type="GO" id="GO:0098609">
    <property type="term" value="P:cell-cell adhesion"/>
    <property type="evidence" value="ECO:0007669"/>
    <property type="project" value="TreeGrafter"/>
</dbReference>
<dbReference type="SUPFAM" id="SSF57535">
    <property type="entry name" value="Complement control module/SCR domain"/>
    <property type="match status" value="3"/>
</dbReference>
<reference evidence="19" key="1">
    <citation type="thesis" date="2020" institute="ProQuest LLC" country="789 East Eisenhower Parkway, Ann Arbor, MI, USA">
        <title>Comparative Genomics and Chromosome Evolution.</title>
        <authorList>
            <person name="Mudd A.B."/>
        </authorList>
    </citation>
    <scope>NUCLEOTIDE SEQUENCE</scope>
    <source>
        <strain evidence="19">Female2</strain>
        <tissue evidence="19">Blood</tissue>
    </source>
</reference>
<dbReference type="InterPro" id="IPR035976">
    <property type="entry name" value="Sushi/SCR/CCP_sf"/>
</dbReference>
<evidence type="ECO:0000256" key="4">
    <source>
        <dbReference type="ARBA" id="ARBA00014594"/>
    </source>
</evidence>
<dbReference type="Pfam" id="PF13778">
    <property type="entry name" value="DUF4174"/>
    <property type="match status" value="1"/>
</dbReference>
<dbReference type="InterPro" id="IPR003410">
    <property type="entry name" value="HYR_dom"/>
</dbReference>
<dbReference type="Gene3D" id="2.10.70.10">
    <property type="entry name" value="Complement Module, domain 1"/>
    <property type="match status" value="3"/>
</dbReference>
<evidence type="ECO:0000313" key="19">
    <source>
        <dbReference type="EMBL" id="KAG8448377.1"/>
    </source>
</evidence>
<comment type="caution">
    <text evidence="15">Lacks conserved residue(s) required for the propagation of feature annotation.</text>
</comment>
<dbReference type="AlphaFoldDB" id="A0A8T2JYW4"/>
<organism evidence="19 20">
    <name type="scientific">Hymenochirus boettgeri</name>
    <name type="common">Congo dwarf clawed frog</name>
    <dbReference type="NCBI Taxonomy" id="247094"/>
    <lineage>
        <taxon>Eukaryota</taxon>
        <taxon>Metazoa</taxon>
        <taxon>Chordata</taxon>
        <taxon>Craniata</taxon>
        <taxon>Vertebrata</taxon>
        <taxon>Euteleostomi</taxon>
        <taxon>Amphibia</taxon>
        <taxon>Batrachia</taxon>
        <taxon>Anura</taxon>
        <taxon>Pipoidea</taxon>
        <taxon>Pipidae</taxon>
        <taxon>Pipinae</taxon>
        <taxon>Hymenochirus</taxon>
    </lineage>
</organism>
<dbReference type="PANTHER" id="PTHR46343">
    <property type="entry name" value="HYR DOMAIN-CONTAINING PROTEIN"/>
    <property type="match status" value="1"/>
</dbReference>
<keyword evidence="20" id="KW-1185">Reference proteome</keyword>
<gene>
    <name evidence="19" type="ORF">GDO86_015460</name>
</gene>
<evidence type="ECO:0000256" key="1">
    <source>
        <dbReference type="ARBA" id="ARBA00004241"/>
    </source>
</evidence>
<dbReference type="Pfam" id="PF00084">
    <property type="entry name" value="Sushi"/>
    <property type="match status" value="3"/>
</dbReference>
<dbReference type="InterPro" id="IPR043555">
    <property type="entry name" value="SRPX-like"/>
</dbReference>
<keyword evidence="6" id="KW-0964">Secreted</keyword>
<keyword evidence="12" id="KW-0770">Synapse</keyword>
<accession>A0A8T2JYW4</accession>
<evidence type="ECO:0000256" key="14">
    <source>
        <dbReference type="ARBA" id="ARBA00034103"/>
    </source>
</evidence>
<evidence type="ECO:0000256" key="5">
    <source>
        <dbReference type="ARBA" id="ARBA00022490"/>
    </source>
</evidence>
<comment type="caution">
    <text evidence="19">The sequence shown here is derived from an EMBL/GenBank/DDBJ whole genome shotgun (WGS) entry which is preliminary data.</text>
</comment>
<evidence type="ECO:0000256" key="13">
    <source>
        <dbReference type="ARBA" id="ARBA00023157"/>
    </source>
</evidence>
<dbReference type="InterPro" id="IPR000436">
    <property type="entry name" value="Sushi_SCR_CCP_dom"/>
</dbReference>
<feature type="signal peptide" evidence="16">
    <location>
        <begin position="1"/>
        <end position="25"/>
    </location>
</feature>
<evidence type="ECO:0000256" key="3">
    <source>
        <dbReference type="ARBA" id="ARBA00004613"/>
    </source>
</evidence>
<evidence type="ECO:0000256" key="16">
    <source>
        <dbReference type="SAM" id="SignalP"/>
    </source>
</evidence>
<dbReference type="PANTHER" id="PTHR46343:SF3">
    <property type="entry name" value="SUSHI REPEAT-CONTAINING PROTEIN SRPX2"/>
    <property type="match status" value="1"/>
</dbReference>
<dbReference type="InterPro" id="IPR025232">
    <property type="entry name" value="DUF4174"/>
</dbReference>
<dbReference type="GO" id="GO:0090050">
    <property type="term" value="P:positive regulation of cell migration involved in sprouting angiogenesis"/>
    <property type="evidence" value="ECO:0007669"/>
    <property type="project" value="TreeGrafter"/>
</dbReference>
<feature type="domain" description="HYR" evidence="17">
    <location>
        <begin position="173"/>
        <end position="257"/>
    </location>
</feature>
<comment type="subcellular location">
    <subcellularLocation>
        <location evidence="1">Cell surface</location>
    </subcellularLocation>
    <subcellularLocation>
        <location evidence="2">Cytoplasm</location>
    </subcellularLocation>
    <subcellularLocation>
        <location evidence="3">Secreted</location>
    </subcellularLocation>
    <subcellularLocation>
        <location evidence="14">Synapse</location>
    </subcellularLocation>
</comment>
<keyword evidence="10" id="KW-0677">Repeat</keyword>
<evidence type="ECO:0000256" key="15">
    <source>
        <dbReference type="PROSITE-ProRule" id="PRU00302"/>
    </source>
</evidence>
<protein>
    <recommendedName>
        <fullName evidence="4">Sushi repeat-containing protein SRPX2</fullName>
    </recommendedName>
</protein>
<evidence type="ECO:0000256" key="2">
    <source>
        <dbReference type="ARBA" id="ARBA00004496"/>
    </source>
</evidence>
<dbReference type="CDD" id="cd00033">
    <property type="entry name" value="CCP"/>
    <property type="match status" value="3"/>
</dbReference>
<dbReference type="GO" id="GO:0001525">
    <property type="term" value="P:angiogenesis"/>
    <property type="evidence" value="ECO:0007669"/>
    <property type="project" value="UniProtKB-KW"/>
</dbReference>
<dbReference type="EMBL" id="JAACNH010000003">
    <property type="protein sequence ID" value="KAG8448377.1"/>
    <property type="molecule type" value="Genomic_DNA"/>
</dbReference>
<evidence type="ECO:0000256" key="8">
    <source>
        <dbReference type="ARBA" id="ARBA00022659"/>
    </source>
</evidence>
<feature type="domain" description="Sushi" evidence="18">
    <location>
        <begin position="258"/>
        <end position="317"/>
    </location>
</feature>
<keyword evidence="8 15" id="KW-0768">Sushi</keyword>
<dbReference type="GO" id="GO:0009986">
    <property type="term" value="C:cell surface"/>
    <property type="evidence" value="ECO:0007669"/>
    <property type="project" value="UniProtKB-SubCell"/>
</dbReference>
<feature type="chain" id="PRO_5035896381" description="Sushi repeat-containing protein SRPX2" evidence="16">
    <location>
        <begin position="26"/>
        <end position="461"/>
    </location>
</feature>
<sequence>MGGGCSVVVFHIFFFFLSYLSPGSGNHGEEIHNNEIYSEIKPSGHLLDYRAPRWCHDLHIKDGEATCYSPRGGGYRSTLGTQCHLSCDQGFRLIGQISVQCLSTRRWSGFAHCRRILCHVLPAIQFGSYQCSAGVSESSRCDYSCALGYTLEGDRSRICTENQQWSGGEPVCVDLDPPKIQCPKSRVKFAEPEKLTARIFWGTPHVKDSADGVITRVFLRGQEPGSEFPEGEHVIRYTAYDRAHNRASCKFIVKVQVRRCPDLTPPLHGYITCSSAGNNYGAICEYHCEGGYERQGSAARVCLFSQNWAGAPATCSPMKINVNVNSAGGFIDQFFEKQRLLFISAPSSSDRYYRMQTTALQSANCGLEQRHVLIVELVGESPREVGRVRSQQLSLELIEELRQALRISRTYFNMVLLDKYGVDRERYVQPSTSEEIFTFMDTYLLSSQEMDQLEANRDNCV</sequence>
<dbReference type="Pfam" id="PF02494">
    <property type="entry name" value="HYR"/>
    <property type="match status" value="1"/>
</dbReference>
<dbReference type="FunFam" id="2.10.70.10:FF:000024">
    <property type="entry name" value="Sushi repeat-containing protein SRPX"/>
    <property type="match status" value="1"/>
</dbReference>
<evidence type="ECO:0000256" key="7">
    <source>
        <dbReference type="ARBA" id="ARBA00022657"/>
    </source>
</evidence>
<feature type="disulfide bond" evidence="15">
    <location>
        <begin position="288"/>
        <end position="315"/>
    </location>
</feature>
<keyword evidence="9 16" id="KW-0732">Signal</keyword>
<feature type="domain" description="Sushi" evidence="18">
    <location>
        <begin position="65"/>
        <end position="115"/>
    </location>
</feature>
<dbReference type="PROSITE" id="PS50923">
    <property type="entry name" value="SUSHI"/>
    <property type="match status" value="3"/>
</dbReference>
<name>A0A8T2JYW4_9PIPI</name>
<evidence type="ECO:0000256" key="10">
    <source>
        <dbReference type="ARBA" id="ARBA00022737"/>
    </source>
</evidence>
<evidence type="ECO:0000259" key="18">
    <source>
        <dbReference type="PROSITE" id="PS50923"/>
    </source>
</evidence>
<evidence type="ECO:0000313" key="20">
    <source>
        <dbReference type="Proteomes" id="UP000812440"/>
    </source>
</evidence>
<evidence type="ECO:0000256" key="11">
    <source>
        <dbReference type="ARBA" id="ARBA00022889"/>
    </source>
</evidence>
<keyword evidence="11" id="KW-0130">Cell adhesion</keyword>
<dbReference type="PROSITE" id="PS50825">
    <property type="entry name" value="HYR"/>
    <property type="match status" value="1"/>
</dbReference>
<feature type="disulfide bond" evidence="15">
    <location>
        <begin position="145"/>
        <end position="172"/>
    </location>
</feature>
<feature type="domain" description="Sushi" evidence="18">
    <location>
        <begin position="116"/>
        <end position="174"/>
    </location>
</feature>
<dbReference type="GO" id="GO:0005737">
    <property type="term" value="C:cytoplasm"/>
    <property type="evidence" value="ECO:0007669"/>
    <property type="project" value="UniProtKB-SubCell"/>
</dbReference>
<dbReference type="GO" id="GO:0051965">
    <property type="term" value="P:positive regulation of synapse assembly"/>
    <property type="evidence" value="ECO:0007669"/>
    <property type="project" value="TreeGrafter"/>
</dbReference>